<evidence type="ECO:0000313" key="5">
    <source>
        <dbReference type="EMBL" id="TDL46889.1"/>
    </source>
</evidence>
<dbReference type="EMBL" id="SMZT01000001">
    <property type="protein sequence ID" value="TDL46889.1"/>
    <property type="molecule type" value="Genomic_DNA"/>
</dbReference>
<reference evidence="5 6" key="1">
    <citation type="submission" date="2019-03" db="EMBL/GenBank/DDBJ databases">
        <title>Genome Sequencing and Assembly of Various Microbes Isolated from Partially Reclaimed Soil and Acid Mine Drainage (AMD) Site.</title>
        <authorList>
            <person name="Steinbock B."/>
            <person name="Bechtold R."/>
            <person name="Sevigny J.L."/>
            <person name="Thomas D."/>
            <person name="Cuthill L.R."/>
            <person name="Aveiro Johannsen E.J."/>
            <person name="Thomas K."/>
            <person name="Ghosh A."/>
        </authorList>
    </citation>
    <scope>NUCLEOTIDE SEQUENCE [LARGE SCALE GENOMIC DNA]</scope>
    <source>
        <strain evidence="5 6">S-A3</strain>
    </source>
</reference>
<dbReference type="Proteomes" id="UP000295163">
    <property type="component" value="Unassembled WGS sequence"/>
</dbReference>
<dbReference type="InterPro" id="IPR036291">
    <property type="entry name" value="NAD(P)-bd_dom_sf"/>
</dbReference>
<dbReference type="PROSITE" id="PS00061">
    <property type="entry name" value="ADH_SHORT"/>
    <property type="match status" value="1"/>
</dbReference>
<dbReference type="GO" id="GO:0030497">
    <property type="term" value="P:fatty acid elongation"/>
    <property type="evidence" value="ECO:0007669"/>
    <property type="project" value="TreeGrafter"/>
</dbReference>
<dbReference type="RefSeq" id="WP_133409126.1">
    <property type="nucleotide sequence ID" value="NZ_SMZT01000001.1"/>
</dbReference>
<dbReference type="FunFam" id="3.40.50.720:FF:000084">
    <property type="entry name" value="Short-chain dehydrogenase reductase"/>
    <property type="match status" value="1"/>
</dbReference>
<name>A0A4R5YP10_KOCRO</name>
<organism evidence="5 6">
    <name type="scientific">Kocuria rosea</name>
    <name type="common">Deinococcus erythromyxa</name>
    <name type="synonym">Micrococcus rubens</name>
    <dbReference type="NCBI Taxonomy" id="1275"/>
    <lineage>
        <taxon>Bacteria</taxon>
        <taxon>Bacillati</taxon>
        <taxon>Actinomycetota</taxon>
        <taxon>Actinomycetes</taxon>
        <taxon>Micrococcales</taxon>
        <taxon>Micrococcaceae</taxon>
        <taxon>Kocuria</taxon>
    </lineage>
</organism>
<dbReference type="GeneID" id="64346271"/>
<dbReference type="NCBIfam" id="NF040811">
    <property type="entry name" value="BenD"/>
    <property type="match status" value="1"/>
</dbReference>
<dbReference type="GO" id="GO:0016616">
    <property type="term" value="F:oxidoreductase activity, acting on the CH-OH group of donors, NAD or NADP as acceptor"/>
    <property type="evidence" value="ECO:0007669"/>
    <property type="project" value="TreeGrafter"/>
</dbReference>
<dbReference type="PRINTS" id="PR00080">
    <property type="entry name" value="SDRFAMILY"/>
</dbReference>
<keyword evidence="2 5" id="KW-0560">Oxidoreductase</keyword>
<dbReference type="SUPFAM" id="SSF51735">
    <property type="entry name" value="NAD(P)-binding Rossmann-fold domains"/>
    <property type="match status" value="1"/>
</dbReference>
<evidence type="ECO:0000256" key="2">
    <source>
        <dbReference type="ARBA" id="ARBA00023002"/>
    </source>
</evidence>
<proteinExistence type="inferred from homology"/>
<dbReference type="NCBIfam" id="NF009463">
    <property type="entry name" value="PRK12823.1"/>
    <property type="match status" value="1"/>
</dbReference>
<dbReference type="PRINTS" id="PR00081">
    <property type="entry name" value="GDHRDH"/>
</dbReference>
<evidence type="ECO:0000256" key="3">
    <source>
        <dbReference type="RuleBase" id="RU000363"/>
    </source>
</evidence>
<accession>A0A4R5YP10</accession>
<dbReference type="InterPro" id="IPR002347">
    <property type="entry name" value="SDR_fam"/>
</dbReference>
<protein>
    <submittedName>
        <fullName evidence="5">1,6-dihydroxycyclohexa-2,4-diene-1-carboxylate dehydrogenase</fullName>
        <ecNumber evidence="5">1.3.1.25</ecNumber>
    </submittedName>
</protein>
<comment type="similarity">
    <text evidence="1 3">Belongs to the short-chain dehydrogenases/reductases (SDR) family.</text>
</comment>
<dbReference type="EC" id="1.3.1.25" evidence="5"/>
<dbReference type="InterPro" id="IPR047686">
    <property type="entry name" value="BenD"/>
</dbReference>
<dbReference type="CDD" id="cd08937">
    <property type="entry name" value="DHB_DH-like_SDR_c"/>
    <property type="match status" value="1"/>
</dbReference>
<feature type="region of interest" description="Disordered" evidence="4">
    <location>
        <begin position="198"/>
        <end position="217"/>
    </location>
</feature>
<dbReference type="GO" id="GO:0047116">
    <property type="term" value="F:1,6-dihydroxycyclohexa-2,4-diene-1-carboxylate dehydrogenase activity"/>
    <property type="evidence" value="ECO:0007669"/>
    <property type="project" value="UniProtKB-EC"/>
</dbReference>
<dbReference type="PANTHER" id="PTHR42760">
    <property type="entry name" value="SHORT-CHAIN DEHYDROGENASES/REDUCTASES FAMILY MEMBER"/>
    <property type="match status" value="1"/>
</dbReference>
<dbReference type="Pfam" id="PF00106">
    <property type="entry name" value="adh_short"/>
    <property type="match status" value="1"/>
</dbReference>
<gene>
    <name evidence="5" type="ORF">E2R59_02515</name>
</gene>
<evidence type="ECO:0000256" key="4">
    <source>
        <dbReference type="SAM" id="MobiDB-lite"/>
    </source>
</evidence>
<dbReference type="AlphaFoldDB" id="A0A4R5YP10"/>
<dbReference type="Gene3D" id="3.40.50.720">
    <property type="entry name" value="NAD(P)-binding Rossmann-like Domain"/>
    <property type="match status" value="1"/>
</dbReference>
<sequence length="275" mass="28556">MGAPYAGQFLTPGRFAGRVAVVTGAAQGIGQKVAERIGAEGGAVVLVDRAELVHDVAQGIVRAAETSGSGGAATSVTADLETWAGAQQAVEAALAAHGRVDVLVNNVGGTIWARPYEEYDEEKIEKEIRRSLFPTLWSCRAVLPAMLEQGSGTIVNVSSVATRGMHRVPYAAAKGGVNALTQSLAMEVAGRGIRVVATAPGGTEAPPRRVKRGPEAESAQERAWYQVIVDQTVDSSFVKRYGTLDEQAAPIVFLASDEASYVTGSVLPVAGGDLG</sequence>
<comment type="caution">
    <text evidence="5">The sequence shown here is derived from an EMBL/GenBank/DDBJ whole genome shotgun (WGS) entry which is preliminary data.</text>
</comment>
<dbReference type="PANTHER" id="PTHR42760:SF123">
    <property type="entry name" value="OXIDOREDUCTASE"/>
    <property type="match status" value="1"/>
</dbReference>
<evidence type="ECO:0000313" key="6">
    <source>
        <dbReference type="Proteomes" id="UP000295163"/>
    </source>
</evidence>
<evidence type="ECO:0000256" key="1">
    <source>
        <dbReference type="ARBA" id="ARBA00006484"/>
    </source>
</evidence>
<dbReference type="InterPro" id="IPR020904">
    <property type="entry name" value="Sc_DH/Rdtase_CS"/>
</dbReference>